<name>G7W1U6_PAETH</name>
<reference evidence="1 2" key="3">
    <citation type="journal article" date="2012" name="J. Bacteriol.">
        <title>Genome Sequence of Paenibacillus terrae HPL-003, a Xylanase-Producing Bacterium Isolated from Soil Found in Forest Residue.</title>
        <authorList>
            <person name="Shin S.H."/>
            <person name="Kim S."/>
            <person name="Kim J.Y."/>
            <person name="Song H.Y."/>
            <person name="Cho S.J."/>
            <person name="Kim D.R."/>
            <person name="Lee K.I."/>
            <person name="Lim H.K."/>
            <person name="Park N.J."/>
            <person name="Hwang I.T."/>
            <person name="Yang K.S."/>
        </authorList>
    </citation>
    <scope>NUCLEOTIDE SEQUENCE [LARGE SCALE GENOMIC DNA]</scope>
    <source>
        <strain evidence="1 2">HPL-003</strain>
    </source>
</reference>
<dbReference type="HOGENOM" id="CLU_3155771_0_0_9"/>
<dbReference type="AlphaFoldDB" id="G7W1U6"/>
<gene>
    <name evidence="1" type="ordered locus">HPL003_09420</name>
</gene>
<evidence type="ECO:0000313" key="1">
    <source>
        <dbReference type="EMBL" id="AET58645.1"/>
    </source>
</evidence>
<reference evidence="2" key="1">
    <citation type="submission" date="2011-11" db="EMBL/GenBank/DDBJ databases">
        <title>Complete sequence of Paenibacillus terrae HPL-003.</title>
        <authorList>
            <person name="Shin S.H."/>
            <person name="Kim S."/>
            <person name="Kim J.Y."/>
        </authorList>
    </citation>
    <scope>NUCLEOTIDE SEQUENCE [LARGE SCALE GENOMIC DNA]</scope>
    <source>
        <strain evidence="2">HPL-003</strain>
    </source>
</reference>
<dbReference type="EMBL" id="CP003107">
    <property type="protein sequence ID" value="AET58645.1"/>
    <property type="molecule type" value="Genomic_DNA"/>
</dbReference>
<reference key="2">
    <citation type="submission" date="2011-11" db="EMBL/GenBank/DDBJ databases">
        <authorList>
            <person name="Shin S.H."/>
            <person name="Kim S."/>
            <person name="Kim J.Y."/>
        </authorList>
    </citation>
    <scope>NUCLEOTIDE SEQUENCE</scope>
    <source>
        <strain>HPL-003</strain>
    </source>
</reference>
<evidence type="ECO:0000313" key="2">
    <source>
        <dbReference type="Proteomes" id="UP000005876"/>
    </source>
</evidence>
<sequence>MVCFKTIYRWLYTGCLVKGMSTVLRHTKDRIGINRSKGCTVQVQIGAK</sequence>
<dbReference type="Proteomes" id="UP000005876">
    <property type="component" value="Chromosome"/>
</dbReference>
<protein>
    <submittedName>
        <fullName evidence="1">Uncharacterized protein</fullName>
    </submittedName>
</protein>
<proteinExistence type="predicted"/>
<organism evidence="1 2">
    <name type="scientific">Paenibacillus terrae (strain HPL-003)</name>
    <dbReference type="NCBI Taxonomy" id="985665"/>
    <lineage>
        <taxon>Bacteria</taxon>
        <taxon>Bacillati</taxon>
        <taxon>Bacillota</taxon>
        <taxon>Bacilli</taxon>
        <taxon>Bacillales</taxon>
        <taxon>Paenibacillaceae</taxon>
        <taxon>Paenibacillus</taxon>
    </lineage>
</organism>
<accession>G7W1U6</accession>
<dbReference type="KEGG" id="pta:HPL003_09420"/>